<dbReference type="Pfam" id="PF17126">
    <property type="entry name" value="RsmF_methylt_CI"/>
    <property type="match status" value="1"/>
</dbReference>
<dbReference type="GO" id="GO:0008168">
    <property type="term" value="F:methyltransferase activity"/>
    <property type="evidence" value="ECO:0007669"/>
    <property type="project" value="UniProtKB-KW"/>
</dbReference>
<dbReference type="PANTHER" id="PTHR22807">
    <property type="entry name" value="NOP2 YEAST -RELATED NOL1/NOP2/FMU SUN DOMAIN-CONTAINING"/>
    <property type="match status" value="1"/>
</dbReference>
<feature type="active site" description="Nucleophile" evidence="6">
    <location>
        <position position="225"/>
    </location>
</feature>
<keyword evidence="9" id="KW-1185">Reference proteome</keyword>
<dbReference type="PROSITE" id="PS51686">
    <property type="entry name" value="SAM_MT_RSMB_NOP"/>
    <property type="match status" value="1"/>
</dbReference>
<dbReference type="SUPFAM" id="SSF53335">
    <property type="entry name" value="S-adenosyl-L-methionine-dependent methyltransferases"/>
    <property type="match status" value="1"/>
</dbReference>
<keyword evidence="3 6" id="KW-0808">Transferase</keyword>
<evidence type="ECO:0000256" key="2">
    <source>
        <dbReference type="ARBA" id="ARBA00022603"/>
    </source>
</evidence>
<name>A0ABY4PDI2_9LACO</name>
<organism evidence="8 9">
    <name type="scientific">Bombilactobacillus thymidiniphilus</name>
    <dbReference type="NCBI Taxonomy" id="2923363"/>
    <lineage>
        <taxon>Bacteria</taxon>
        <taxon>Bacillati</taxon>
        <taxon>Bacillota</taxon>
        <taxon>Bacilli</taxon>
        <taxon>Lactobacillales</taxon>
        <taxon>Lactobacillaceae</taxon>
        <taxon>Bombilactobacillus</taxon>
    </lineage>
</organism>
<dbReference type="InterPro" id="IPR027391">
    <property type="entry name" value="Nol1_Nop2_Fmu_2"/>
</dbReference>
<feature type="binding site" evidence="6">
    <location>
        <position position="172"/>
    </location>
    <ligand>
        <name>S-adenosyl-L-methionine</name>
        <dbReference type="ChEBI" id="CHEBI:59789"/>
    </ligand>
</feature>
<dbReference type="InterPro" id="IPR031340">
    <property type="entry name" value="RsmF_methylt_CI"/>
</dbReference>
<sequence length="449" mass="51012">MQLPTEFVEKYQTLMGDKAPDFLASFDLPATHGFRLNPQKVQATLIQESLEREVPGVSHGYYGQIDGKGIDHVAGWLYSQDPSAMNVAQFANPQVGERVLDLCAAPGGKSTQLLALMQDKGLLVANEIDTKRARVLSSNLERWGAKNAVVTNNSPEELAQFFAGFFDRIIVDAPCSGEGLFRKDPKAMTYWSSAYVQKCAQRQRDILQEAVKMLRPGGYLIYSTCTFAPEEDEQNIAWLLQNYDLKVQSVPKDPQMDSGQPNWGDGNLELAKAVRLFPQHYYGEGHFICVLQNQATKQMKSPKLTINSKLSPSYFASWQEFQKNTFNQSVQIDTHLYVNKQTLYQTAWDFDTQMHPKILRNGLKLGEFKKQRFEPNHALVMALHAADFKQVIDLSAEQYQRFIHGEALLLPQQINFKGFVAVSYQHKIFSWGKLVQQQLKNFYPKGLRQ</sequence>
<dbReference type="Gene3D" id="2.30.130.60">
    <property type="match status" value="1"/>
</dbReference>
<dbReference type="CDD" id="cd21147">
    <property type="entry name" value="RsmF_methylt_CTD1"/>
    <property type="match status" value="1"/>
</dbReference>
<evidence type="ECO:0000256" key="5">
    <source>
        <dbReference type="ARBA" id="ARBA00022884"/>
    </source>
</evidence>
<comment type="similarity">
    <text evidence="6">Belongs to the class I-like SAM-binding methyltransferase superfamily. RsmB/NOP family.</text>
</comment>
<dbReference type="Pfam" id="PF01189">
    <property type="entry name" value="Methyltr_RsmB-F"/>
    <property type="match status" value="1"/>
</dbReference>
<dbReference type="Pfam" id="PF17125">
    <property type="entry name" value="Methyltr_RsmF_N"/>
    <property type="match status" value="1"/>
</dbReference>
<dbReference type="InterPro" id="IPR023267">
    <property type="entry name" value="RCMT"/>
</dbReference>
<gene>
    <name evidence="8" type="ORF">MOO47_07250</name>
</gene>
<dbReference type="RefSeq" id="WP_249512782.1">
    <property type="nucleotide sequence ID" value="NZ_CP093365.1"/>
</dbReference>
<keyword evidence="5 6" id="KW-0694">RNA-binding</keyword>
<dbReference type="GO" id="GO:0032259">
    <property type="term" value="P:methylation"/>
    <property type="evidence" value="ECO:0007669"/>
    <property type="project" value="UniProtKB-KW"/>
</dbReference>
<keyword evidence="4 6" id="KW-0949">S-adenosyl-L-methionine</keyword>
<proteinExistence type="inferred from homology"/>
<feature type="domain" description="SAM-dependent MTase RsmB/NOP-type" evidence="7">
    <location>
        <begin position="1"/>
        <end position="294"/>
    </location>
</feature>
<dbReference type="Pfam" id="PF13636">
    <property type="entry name" value="Methyltranf_PUA"/>
    <property type="match status" value="1"/>
</dbReference>
<evidence type="ECO:0000256" key="4">
    <source>
        <dbReference type="ARBA" id="ARBA00022691"/>
    </source>
</evidence>
<protein>
    <submittedName>
        <fullName evidence="8">RsmF rRNA methyltransferase first C-terminal domain-containing protein</fullName>
    </submittedName>
</protein>
<keyword evidence="1" id="KW-0963">Cytoplasm</keyword>
<dbReference type="Proteomes" id="UP000831947">
    <property type="component" value="Chromosome"/>
</dbReference>
<feature type="binding site" evidence="6">
    <location>
        <begin position="103"/>
        <end position="109"/>
    </location>
    <ligand>
        <name>S-adenosyl-L-methionine</name>
        <dbReference type="ChEBI" id="CHEBI:59789"/>
    </ligand>
</feature>
<dbReference type="Gene3D" id="3.40.50.150">
    <property type="entry name" value="Vaccinia Virus protein VP39"/>
    <property type="match status" value="1"/>
</dbReference>
<evidence type="ECO:0000256" key="3">
    <source>
        <dbReference type="ARBA" id="ARBA00022679"/>
    </source>
</evidence>
<dbReference type="InterPro" id="IPR049560">
    <property type="entry name" value="MeTrfase_RsmB-F_NOP2_cat"/>
</dbReference>
<evidence type="ECO:0000313" key="9">
    <source>
        <dbReference type="Proteomes" id="UP000831947"/>
    </source>
</evidence>
<reference evidence="8 9" key="1">
    <citation type="journal article" date="2022" name="Int. J. Syst. Evol. Microbiol.">
        <title>Apilactobacillus apisilvae sp. nov., Nicolia spurrieriana gen. nov. sp. nov., Bombilactobacillus folatiphilus sp. nov. and Bombilactobacillus thymidiniphilus sp. nov., four new lactic acid bacterial isolates from stingless bees Tetragonula carbonaria and Austroplebeia australis.</title>
        <authorList>
            <person name="Oliphant S.A."/>
            <person name="Watson-Haigh N.S."/>
            <person name="Sumby K.M."/>
            <person name="Gardner J."/>
            <person name="Groom S."/>
            <person name="Jiranek V."/>
        </authorList>
    </citation>
    <scope>NUCLEOTIDE SEQUENCE [LARGE SCALE GENOMIC DNA]</scope>
    <source>
        <strain evidence="8 9">SG4_A1</strain>
    </source>
</reference>
<evidence type="ECO:0000256" key="6">
    <source>
        <dbReference type="PROSITE-ProRule" id="PRU01023"/>
    </source>
</evidence>
<dbReference type="Gene3D" id="3.30.70.1170">
    <property type="entry name" value="Sun protein, domain 3"/>
    <property type="match status" value="1"/>
</dbReference>
<dbReference type="EMBL" id="CP093365">
    <property type="protein sequence ID" value="UQS83556.1"/>
    <property type="molecule type" value="Genomic_DNA"/>
</dbReference>
<dbReference type="InterPro" id="IPR029063">
    <property type="entry name" value="SAM-dependent_MTases_sf"/>
</dbReference>
<comment type="caution">
    <text evidence="6">Lacks conserved residue(s) required for the propagation of feature annotation.</text>
</comment>
<dbReference type="PRINTS" id="PR02008">
    <property type="entry name" value="RCMTFAMILY"/>
</dbReference>
<evidence type="ECO:0000313" key="8">
    <source>
        <dbReference type="EMBL" id="UQS83556.1"/>
    </source>
</evidence>
<dbReference type="InterPro" id="IPR001678">
    <property type="entry name" value="MeTrfase_RsmB-F_NOP2_dom"/>
</dbReference>
<evidence type="ECO:0000256" key="1">
    <source>
        <dbReference type="ARBA" id="ARBA00022490"/>
    </source>
</evidence>
<feature type="binding site" evidence="6">
    <location>
        <position position="127"/>
    </location>
    <ligand>
        <name>S-adenosyl-L-methionine</name>
        <dbReference type="ChEBI" id="CHEBI:59789"/>
    </ligand>
</feature>
<evidence type="ECO:0000259" key="7">
    <source>
        <dbReference type="PROSITE" id="PS51686"/>
    </source>
</evidence>
<accession>A0ABY4PDI2</accession>
<dbReference type="InterPro" id="IPR031341">
    <property type="entry name" value="Methyltr_RsmF_N"/>
</dbReference>
<dbReference type="CDD" id="cd02440">
    <property type="entry name" value="AdoMet_MTases"/>
    <property type="match status" value="1"/>
</dbReference>
<dbReference type="PANTHER" id="PTHR22807:SF30">
    <property type="entry name" value="28S RRNA (CYTOSINE(4447)-C(5))-METHYLTRANSFERASE-RELATED"/>
    <property type="match status" value="1"/>
</dbReference>
<keyword evidence="2 6" id="KW-0489">Methyltransferase</keyword>